<name>A0A6J4Q5W8_9ACTN</name>
<feature type="active site" description="Charge relay system" evidence="6">
    <location>
        <position position="69"/>
    </location>
</feature>
<evidence type="ECO:0000256" key="5">
    <source>
        <dbReference type="PIRNR" id="PIRNR000241"/>
    </source>
</evidence>
<evidence type="ECO:0000256" key="8">
    <source>
        <dbReference type="RuleBase" id="RU004455"/>
    </source>
</evidence>
<evidence type="ECO:0000256" key="3">
    <source>
        <dbReference type="ARBA" id="ARBA00022631"/>
    </source>
</evidence>
<dbReference type="AlphaFoldDB" id="A0A6J4Q5W8"/>
<accession>A0A6J4Q5W8</accession>
<feature type="binding site" evidence="7">
    <location>
        <position position="69"/>
    </location>
    <ligand>
        <name>5-hydroxyisourate</name>
        <dbReference type="ChEBI" id="CHEBI:18072"/>
    </ligand>
</feature>
<dbReference type="GO" id="GO:0004846">
    <property type="term" value="F:urate oxidase activity"/>
    <property type="evidence" value="ECO:0007669"/>
    <property type="project" value="UniProtKB-EC"/>
</dbReference>
<dbReference type="EC" id="1.7.3.3" evidence="5 8"/>
<feature type="binding site" evidence="7">
    <location>
        <position position="70"/>
    </location>
    <ligand>
        <name>5-hydroxyisourate</name>
        <dbReference type="ChEBI" id="CHEBI:18072"/>
    </ligand>
</feature>
<dbReference type="UniPathway" id="UPA00394">
    <property type="reaction ID" value="UER00650"/>
</dbReference>
<dbReference type="PRINTS" id="PR00093">
    <property type="entry name" value="URICASE"/>
</dbReference>
<comment type="similarity">
    <text evidence="2 5 8">Belongs to the uricase family.</text>
</comment>
<comment type="catalytic activity">
    <reaction evidence="5 8">
        <text>urate + O2 + H2O = 5-hydroxyisourate + H2O2</text>
        <dbReference type="Rhea" id="RHEA:21368"/>
        <dbReference type="ChEBI" id="CHEBI:15377"/>
        <dbReference type="ChEBI" id="CHEBI:15379"/>
        <dbReference type="ChEBI" id="CHEBI:16240"/>
        <dbReference type="ChEBI" id="CHEBI:17775"/>
        <dbReference type="ChEBI" id="CHEBI:18072"/>
        <dbReference type="EC" id="1.7.3.3"/>
    </reaction>
</comment>
<dbReference type="GO" id="GO:0006144">
    <property type="term" value="P:purine nucleobase metabolic process"/>
    <property type="evidence" value="ECO:0007669"/>
    <property type="project" value="UniProtKB-KW"/>
</dbReference>
<keyword evidence="4 5" id="KW-0560">Oxidoreductase</keyword>
<reference evidence="9" key="1">
    <citation type="submission" date="2020-02" db="EMBL/GenBank/DDBJ databases">
        <authorList>
            <person name="Meier V. D."/>
        </authorList>
    </citation>
    <scope>NUCLEOTIDE SEQUENCE</scope>
    <source>
        <strain evidence="9">AVDCRST_MAG55</strain>
    </source>
</reference>
<dbReference type="PIRSF" id="PIRSF000241">
    <property type="entry name" value="Urate_oxidase"/>
    <property type="match status" value="1"/>
</dbReference>
<evidence type="ECO:0000256" key="1">
    <source>
        <dbReference type="ARBA" id="ARBA00004831"/>
    </source>
</evidence>
<dbReference type="SUPFAM" id="SSF55620">
    <property type="entry name" value="Tetrahydrobiopterin biosynthesis enzymes-like"/>
    <property type="match status" value="2"/>
</dbReference>
<feature type="active site" description="Charge relay system" evidence="6">
    <location>
        <position position="24"/>
    </location>
</feature>
<feature type="binding site" evidence="7">
    <location>
        <position position="230"/>
    </location>
    <ligand>
        <name>5-hydroxyisourate</name>
        <dbReference type="ChEBI" id="CHEBI:18072"/>
    </ligand>
</feature>
<dbReference type="Pfam" id="PF01014">
    <property type="entry name" value="Uricase"/>
    <property type="match status" value="2"/>
</dbReference>
<dbReference type="InterPro" id="IPR002042">
    <property type="entry name" value="Uricase"/>
</dbReference>
<evidence type="ECO:0000313" key="9">
    <source>
        <dbReference type="EMBL" id="CAA9428807.1"/>
    </source>
</evidence>
<feature type="binding site" evidence="7">
    <location>
        <position position="256"/>
    </location>
    <ligand>
        <name>5-hydroxyisourate</name>
        <dbReference type="ChEBI" id="CHEBI:18072"/>
    </ligand>
</feature>
<evidence type="ECO:0000256" key="7">
    <source>
        <dbReference type="PIRSR" id="PIRSR000241-2"/>
    </source>
</evidence>
<sequence length="294" mass="33562">MVAETKGKEAASGEIVLGQNNYGKSENRVFKVKRDTERHEIWDLDVRVALEGDFEAAHVEGDNTGLLATDTMRNTVYALAKDKLTGSIEEFGLALVDHFLEAGPTVTSCWVEITQFLWSRIEVDGQPHEHSFVRNRGQRKARVSGDESGNRRVEAGIGDVYILKTTNGGWEGFLRERFTTLPDTNDRIVATIVTSKWIYNTTDADFDRLWQGVMDQTLATFTDHYSPSVQHTLYRMGKAVLEEFPEIEKIWYSFPNVHHIIYNLERFGIENDKEIFHATQDPYGQIEGWVERKG</sequence>
<evidence type="ECO:0000256" key="2">
    <source>
        <dbReference type="ARBA" id="ARBA00009760"/>
    </source>
</evidence>
<dbReference type="EMBL" id="CADCUZ010000120">
    <property type="protein sequence ID" value="CAA9428807.1"/>
    <property type="molecule type" value="Genomic_DNA"/>
</dbReference>
<protein>
    <recommendedName>
        <fullName evidence="5 8">Uricase</fullName>
        <ecNumber evidence="5 8">1.7.3.3</ecNumber>
    </recommendedName>
    <alternativeName>
        <fullName evidence="5">Urate oxidase</fullName>
    </alternativeName>
</protein>
<feature type="binding site" evidence="7">
    <location>
        <position position="256"/>
    </location>
    <ligand>
        <name>urate</name>
        <dbReference type="ChEBI" id="CHEBI:17775"/>
    </ligand>
</feature>
<evidence type="ECO:0000256" key="6">
    <source>
        <dbReference type="PIRSR" id="PIRSR000241-1"/>
    </source>
</evidence>
<evidence type="ECO:0000256" key="4">
    <source>
        <dbReference type="ARBA" id="ARBA00023002"/>
    </source>
</evidence>
<dbReference type="GO" id="GO:0019628">
    <property type="term" value="P:urate catabolic process"/>
    <property type="evidence" value="ECO:0007669"/>
    <property type="project" value="UniProtKB-UniPathway"/>
</dbReference>
<dbReference type="PANTHER" id="PTHR42874:SF1">
    <property type="entry name" value="URICASE"/>
    <property type="match status" value="1"/>
</dbReference>
<dbReference type="Gene3D" id="3.10.270.10">
    <property type="entry name" value="Urate Oxidase"/>
    <property type="match status" value="1"/>
</dbReference>
<organism evidence="9">
    <name type="scientific">uncultured Rubrobacteraceae bacterium</name>
    <dbReference type="NCBI Taxonomy" id="349277"/>
    <lineage>
        <taxon>Bacteria</taxon>
        <taxon>Bacillati</taxon>
        <taxon>Actinomycetota</taxon>
        <taxon>Rubrobacteria</taxon>
        <taxon>Rubrobacterales</taxon>
        <taxon>Rubrobacteraceae</taxon>
        <taxon>environmental samples</taxon>
    </lineage>
</organism>
<comment type="pathway">
    <text evidence="1 5">Purine metabolism; urate degradation; (S)-allantoin from urate: step 1/3.</text>
</comment>
<gene>
    <name evidence="9" type="ORF">AVDCRST_MAG55-2505</name>
</gene>
<feature type="active site" description="Charge relay system" evidence="6">
    <location>
        <position position="258"/>
    </location>
</feature>
<proteinExistence type="inferred from homology"/>
<feature type="binding site" evidence="7">
    <location>
        <position position="69"/>
    </location>
    <ligand>
        <name>urate</name>
        <dbReference type="ChEBI" id="CHEBI:17775"/>
    </ligand>
</feature>
<feature type="binding site" evidence="7">
    <location>
        <position position="187"/>
    </location>
    <ligand>
        <name>5-hydroxyisourate</name>
        <dbReference type="ChEBI" id="CHEBI:18072"/>
    </ligand>
</feature>
<feature type="binding site" evidence="7">
    <location>
        <position position="229"/>
    </location>
    <ligand>
        <name>urate</name>
        <dbReference type="ChEBI" id="CHEBI:17775"/>
    </ligand>
</feature>
<feature type="binding site" evidence="7">
    <location>
        <position position="256"/>
    </location>
    <ligand>
        <name>O2</name>
        <dbReference type="ChEBI" id="CHEBI:15379"/>
    </ligand>
</feature>
<comment type="function">
    <text evidence="5 8">Catalyzes the oxidation of uric acid to 5-hydroxyisourate, which is further processed to form (S)-allantoin.</text>
</comment>
<dbReference type="PANTHER" id="PTHR42874">
    <property type="entry name" value="URICASE"/>
    <property type="match status" value="1"/>
</dbReference>
<feature type="binding site" evidence="7">
    <location>
        <position position="69"/>
    </location>
    <ligand>
        <name>O2</name>
        <dbReference type="ChEBI" id="CHEBI:15379"/>
    </ligand>
</feature>
<dbReference type="NCBIfam" id="TIGR03383">
    <property type="entry name" value="urate_oxi"/>
    <property type="match status" value="1"/>
</dbReference>
<keyword evidence="3 5" id="KW-0659">Purine metabolism</keyword>
<feature type="binding site" evidence="7">
    <location>
        <position position="187"/>
    </location>
    <ligand>
        <name>urate</name>
        <dbReference type="ChEBI" id="CHEBI:17775"/>
    </ligand>
</feature>
<feature type="binding site" evidence="7">
    <location>
        <position position="230"/>
    </location>
    <ligand>
        <name>urate</name>
        <dbReference type="ChEBI" id="CHEBI:17775"/>
    </ligand>
</feature>
<feature type="binding site" evidence="7">
    <location>
        <position position="70"/>
    </location>
    <ligand>
        <name>urate</name>
        <dbReference type="ChEBI" id="CHEBI:17775"/>
    </ligand>
</feature>